<dbReference type="EMBL" id="RBXR01000001">
    <property type="protein sequence ID" value="RKT74663.1"/>
    <property type="molecule type" value="Genomic_DNA"/>
</dbReference>
<dbReference type="AlphaFoldDB" id="A0A495XQD7"/>
<keyword evidence="1" id="KW-1133">Transmembrane helix</keyword>
<feature type="transmembrane region" description="Helical" evidence="1">
    <location>
        <begin position="183"/>
        <end position="201"/>
    </location>
</feature>
<comment type="caution">
    <text evidence="2">The sequence shown here is derived from an EMBL/GenBank/DDBJ whole genome shotgun (WGS) entry which is preliminary data.</text>
</comment>
<reference evidence="2 3" key="1">
    <citation type="submission" date="2018-10" db="EMBL/GenBank/DDBJ databases">
        <title>Sequencing the genomes of 1000 actinobacteria strains.</title>
        <authorList>
            <person name="Klenk H.-P."/>
        </authorList>
    </citation>
    <scope>NUCLEOTIDE SEQUENCE [LARGE SCALE GENOMIC DNA]</scope>
    <source>
        <strain evidence="2 3">DSM 43911</strain>
    </source>
</reference>
<evidence type="ECO:0000313" key="2">
    <source>
        <dbReference type="EMBL" id="RKT74663.1"/>
    </source>
</evidence>
<keyword evidence="1" id="KW-0472">Membrane</keyword>
<protein>
    <submittedName>
        <fullName evidence="2">Uncharacterized protein</fullName>
    </submittedName>
</protein>
<feature type="transmembrane region" description="Helical" evidence="1">
    <location>
        <begin position="77"/>
        <end position="95"/>
    </location>
</feature>
<evidence type="ECO:0000256" key="1">
    <source>
        <dbReference type="SAM" id="Phobius"/>
    </source>
</evidence>
<feature type="transmembrane region" description="Helical" evidence="1">
    <location>
        <begin position="12"/>
        <end position="33"/>
    </location>
</feature>
<accession>A0A495XQD7</accession>
<sequence length="206" mass="22068">MTTETRRPATPSPVLGAAALTVAGVMFLLYPALRPAGDDATTFATTAWMATHLFAMIGFILVPIGLYALLDLAPARTALMTTWLGAGLVLPYYGAEDFALHVIGERALRDNDPSLTDLAADFRYHPLAATTFALGLLLLAVGGILTAIATARSEKLSKWSALPLAAGMVLFFPQFYTPLPVRIAHGALMAIGCVYLALNLWQQRKH</sequence>
<feature type="transmembrane region" description="Helical" evidence="1">
    <location>
        <begin position="53"/>
        <end position="70"/>
    </location>
</feature>
<organism evidence="2 3">
    <name type="scientific">Saccharothrix variisporea</name>
    <dbReference type="NCBI Taxonomy" id="543527"/>
    <lineage>
        <taxon>Bacteria</taxon>
        <taxon>Bacillati</taxon>
        <taxon>Actinomycetota</taxon>
        <taxon>Actinomycetes</taxon>
        <taxon>Pseudonocardiales</taxon>
        <taxon>Pseudonocardiaceae</taxon>
        <taxon>Saccharothrix</taxon>
    </lineage>
</organism>
<name>A0A495XQD7_9PSEU</name>
<dbReference type="RefSeq" id="WP_121229616.1">
    <property type="nucleotide sequence ID" value="NZ_JBIUBA010000006.1"/>
</dbReference>
<dbReference type="Proteomes" id="UP000272729">
    <property type="component" value="Unassembled WGS sequence"/>
</dbReference>
<feature type="transmembrane region" description="Helical" evidence="1">
    <location>
        <begin position="127"/>
        <end position="149"/>
    </location>
</feature>
<dbReference type="OrthoDB" id="8224664at2"/>
<keyword evidence="3" id="KW-1185">Reference proteome</keyword>
<gene>
    <name evidence="2" type="ORF">DFJ66_8030</name>
</gene>
<evidence type="ECO:0000313" key="3">
    <source>
        <dbReference type="Proteomes" id="UP000272729"/>
    </source>
</evidence>
<keyword evidence="1" id="KW-0812">Transmembrane</keyword>
<feature type="transmembrane region" description="Helical" evidence="1">
    <location>
        <begin position="161"/>
        <end position="177"/>
    </location>
</feature>
<proteinExistence type="predicted"/>